<feature type="transmembrane region" description="Helical" evidence="1">
    <location>
        <begin position="21"/>
        <end position="40"/>
    </location>
</feature>
<reference evidence="2 3" key="1">
    <citation type="journal article" date="2018" name="Int. J. Syst. Evol. Microbiol.">
        <title>Bifidobacterium catulorum sp. nov., a novel taxon from the faeces of the baby common marmoset (Callithrix jacchus).</title>
        <authorList>
            <person name="Modesto M."/>
            <person name="Michelini S."/>
            <person name="Oki K."/>
            <person name="Biavati B."/>
            <person name="Watanabe K."/>
            <person name="Mattarelli P."/>
        </authorList>
    </citation>
    <scope>NUCLEOTIDE SEQUENCE [LARGE SCALE GENOMIC DNA]</scope>
    <source>
        <strain evidence="2 3">MRM 8.19</strain>
    </source>
</reference>
<accession>A0A2U2MTU1</accession>
<keyword evidence="1" id="KW-1133">Transmembrane helix</keyword>
<proteinExistence type="predicted"/>
<keyword evidence="3" id="KW-1185">Reference proteome</keyword>
<dbReference type="AlphaFoldDB" id="A0A2U2MTU1"/>
<dbReference type="RefSeq" id="WP_109136904.1">
    <property type="nucleotide sequence ID" value="NZ_QFFN01000005.1"/>
</dbReference>
<protein>
    <submittedName>
        <fullName evidence="2">Uncharacterized protein</fullName>
    </submittedName>
</protein>
<sequence length="86" mass="9123">MESAINNIITWYGQLPGTAQTVLTIVVGGVVAYAVFKIAIRVISGLLVSVIVAALAFLLTTVPGNMLLSQAYDRIEQQVNGSSLMK</sequence>
<dbReference type="EMBL" id="QFFN01000005">
    <property type="protein sequence ID" value="PWG60271.1"/>
    <property type="molecule type" value="Genomic_DNA"/>
</dbReference>
<organism evidence="2 3">
    <name type="scientific">Bifidobacterium catulorum</name>
    <dbReference type="NCBI Taxonomy" id="1630173"/>
    <lineage>
        <taxon>Bacteria</taxon>
        <taxon>Bacillati</taxon>
        <taxon>Actinomycetota</taxon>
        <taxon>Actinomycetes</taxon>
        <taxon>Bifidobacteriales</taxon>
        <taxon>Bifidobacteriaceae</taxon>
        <taxon>Bifidobacterium</taxon>
    </lineage>
</organism>
<feature type="transmembrane region" description="Helical" evidence="1">
    <location>
        <begin position="46"/>
        <end position="68"/>
    </location>
</feature>
<dbReference type="OrthoDB" id="3233345at2"/>
<comment type="caution">
    <text evidence="2">The sequence shown here is derived from an EMBL/GenBank/DDBJ whole genome shotgun (WGS) entry which is preliminary data.</text>
</comment>
<dbReference type="Proteomes" id="UP000245753">
    <property type="component" value="Unassembled WGS sequence"/>
</dbReference>
<keyword evidence="1" id="KW-0472">Membrane</keyword>
<gene>
    <name evidence="2" type="ORF">DF200_03460</name>
</gene>
<name>A0A2U2MTU1_9BIFI</name>
<evidence type="ECO:0000313" key="2">
    <source>
        <dbReference type="EMBL" id="PWG60271.1"/>
    </source>
</evidence>
<evidence type="ECO:0000256" key="1">
    <source>
        <dbReference type="SAM" id="Phobius"/>
    </source>
</evidence>
<evidence type="ECO:0000313" key="3">
    <source>
        <dbReference type="Proteomes" id="UP000245753"/>
    </source>
</evidence>
<keyword evidence="1" id="KW-0812">Transmembrane</keyword>